<keyword evidence="3" id="KW-0378">Hydrolase</keyword>
<dbReference type="InParanoid" id="A2DHK0"/>
<dbReference type="Pfam" id="PF00270">
    <property type="entry name" value="DEAD"/>
    <property type="match status" value="1"/>
</dbReference>
<dbReference type="PANTHER" id="PTHR47959">
    <property type="entry name" value="ATP-DEPENDENT RNA HELICASE RHLE-RELATED"/>
    <property type="match status" value="1"/>
</dbReference>
<dbReference type="RefSeq" id="XP_001581034.1">
    <property type="nucleotide sequence ID" value="XM_001580984.1"/>
</dbReference>
<evidence type="ECO:0000313" key="12">
    <source>
        <dbReference type="EMBL" id="EAY20048.1"/>
    </source>
</evidence>
<evidence type="ECO:0000256" key="7">
    <source>
        <dbReference type="ARBA" id="ARBA00038041"/>
    </source>
</evidence>
<dbReference type="InterPro" id="IPR011545">
    <property type="entry name" value="DEAD/DEAH_box_helicase_dom"/>
</dbReference>
<organism evidence="12 13">
    <name type="scientific">Trichomonas vaginalis (strain ATCC PRA-98 / G3)</name>
    <dbReference type="NCBI Taxonomy" id="412133"/>
    <lineage>
        <taxon>Eukaryota</taxon>
        <taxon>Metamonada</taxon>
        <taxon>Parabasalia</taxon>
        <taxon>Trichomonadida</taxon>
        <taxon>Trichomonadidae</taxon>
        <taxon>Trichomonas</taxon>
    </lineage>
</organism>
<evidence type="ECO:0000256" key="6">
    <source>
        <dbReference type="ARBA" id="ARBA00022884"/>
    </source>
</evidence>
<dbReference type="PANTHER" id="PTHR47959:SF21">
    <property type="entry name" value="DEAD-BOX HELICASE 56"/>
    <property type="match status" value="1"/>
</dbReference>
<dbReference type="eggNOG" id="KOG0346">
    <property type="taxonomic scope" value="Eukaryota"/>
</dbReference>
<dbReference type="EC" id="3.6.4.13" evidence="1"/>
<dbReference type="InterPro" id="IPR014001">
    <property type="entry name" value="Helicase_ATP-bd"/>
</dbReference>
<dbReference type="SUPFAM" id="SSF52540">
    <property type="entry name" value="P-loop containing nucleoside triphosphate hydrolases"/>
    <property type="match status" value="1"/>
</dbReference>
<gene>
    <name evidence="12" type="ORF">TVAG_365560</name>
</gene>
<reference evidence="12" key="2">
    <citation type="journal article" date="2007" name="Science">
        <title>Draft genome sequence of the sexually transmitted pathogen Trichomonas vaginalis.</title>
        <authorList>
            <person name="Carlton J.M."/>
            <person name="Hirt R.P."/>
            <person name="Silva J.C."/>
            <person name="Delcher A.L."/>
            <person name="Schatz M."/>
            <person name="Zhao Q."/>
            <person name="Wortman J.R."/>
            <person name="Bidwell S.L."/>
            <person name="Alsmark U.C.M."/>
            <person name="Besteiro S."/>
            <person name="Sicheritz-Ponten T."/>
            <person name="Noel C.J."/>
            <person name="Dacks J.B."/>
            <person name="Foster P.G."/>
            <person name="Simillion C."/>
            <person name="Van de Peer Y."/>
            <person name="Miranda-Saavedra D."/>
            <person name="Barton G.J."/>
            <person name="Westrop G.D."/>
            <person name="Mueller S."/>
            <person name="Dessi D."/>
            <person name="Fiori P.L."/>
            <person name="Ren Q."/>
            <person name="Paulsen I."/>
            <person name="Zhang H."/>
            <person name="Bastida-Corcuera F.D."/>
            <person name="Simoes-Barbosa A."/>
            <person name="Brown M.T."/>
            <person name="Hayes R.D."/>
            <person name="Mukherjee M."/>
            <person name="Okumura C.Y."/>
            <person name="Schneider R."/>
            <person name="Smith A.J."/>
            <person name="Vanacova S."/>
            <person name="Villalvazo M."/>
            <person name="Haas B.J."/>
            <person name="Pertea M."/>
            <person name="Feldblyum T.V."/>
            <person name="Utterback T.R."/>
            <person name="Shu C.L."/>
            <person name="Osoegawa K."/>
            <person name="de Jong P.J."/>
            <person name="Hrdy I."/>
            <person name="Horvathova L."/>
            <person name="Zubacova Z."/>
            <person name="Dolezal P."/>
            <person name="Malik S.B."/>
            <person name="Logsdon J.M. Jr."/>
            <person name="Henze K."/>
            <person name="Gupta A."/>
            <person name="Wang C.C."/>
            <person name="Dunne R.L."/>
            <person name="Upcroft J.A."/>
            <person name="Upcroft P."/>
            <person name="White O."/>
            <person name="Salzberg S.L."/>
            <person name="Tang P."/>
            <person name="Chiu C.-H."/>
            <person name="Lee Y.-S."/>
            <person name="Embley T.M."/>
            <person name="Coombs G.H."/>
            <person name="Mottram J.C."/>
            <person name="Tachezy J."/>
            <person name="Fraser-Liggett C.M."/>
            <person name="Johnson P.J."/>
        </authorList>
    </citation>
    <scope>NUCLEOTIDE SEQUENCE [LARGE SCALE GENOMIC DNA]</scope>
    <source>
        <strain evidence="12">G3</strain>
    </source>
</reference>
<dbReference type="Proteomes" id="UP000001542">
    <property type="component" value="Unassembled WGS sequence"/>
</dbReference>
<dbReference type="GO" id="GO:0005730">
    <property type="term" value="C:nucleolus"/>
    <property type="evidence" value="ECO:0000318"/>
    <property type="project" value="GO_Central"/>
</dbReference>
<dbReference type="SMART" id="SM00490">
    <property type="entry name" value="HELICc"/>
    <property type="match status" value="1"/>
</dbReference>
<dbReference type="PROSITE" id="PS51194">
    <property type="entry name" value="HELICASE_CTER"/>
    <property type="match status" value="1"/>
</dbReference>
<dbReference type="InterPro" id="IPR050079">
    <property type="entry name" value="DEAD_box_RNA_helicase"/>
</dbReference>
<evidence type="ECO:0000313" key="13">
    <source>
        <dbReference type="Proteomes" id="UP000001542"/>
    </source>
</evidence>
<dbReference type="OrthoDB" id="1191041at2759"/>
<sequence>MEEGTQPISEWEKLIGPEKRVYDAAKKLWDRPTPIQQTAIPPALQGKDILAKARTGSGKTAAYIIPILIGLSRSPLPLNFKALILVPTRELCKQVKSQFDELAHYCRITSAHLGEDVSAATQKVTLAANPPAVLIGTPARVSALESMDFFKNVQFLVVDEADQQLGFDHGADIEAIISKLPPTRQSFLMSATLEKNVQELTKLVLNNPVFVDVTEEQQQSLLQHYFINVTEDNRYMVLYTLIQIGRLGKRILLFVNSINRGFKLCLFLERMHIKSSVLNSQLPVASRISILESFNHGKVDVLVAIDEGDDDVLAEFSAARGVDFQNLHSVVNFDIPLKYDQYVHRVGRTARGNREGMAVTFVGVNENINQIGESLAADNQTLAPLDFDTKSAEGFRYRVNSVLESITRHQIKEAQKIYIKREILNAEKLKSHFEENPKDLQILKHDTTLIPEKVNPALRQIPDYLAKDVKRLAHPLTQKVKDRNRLNKRLGNVGSLNEAIKKRKKMEFKKKKHEEKKAKQGK</sequence>
<dbReference type="SMART" id="SM00487">
    <property type="entry name" value="DEXDc"/>
    <property type="match status" value="1"/>
</dbReference>
<dbReference type="Pfam" id="PF00271">
    <property type="entry name" value="Helicase_C"/>
    <property type="match status" value="1"/>
</dbReference>
<dbReference type="GO" id="GO:0005524">
    <property type="term" value="F:ATP binding"/>
    <property type="evidence" value="ECO:0007669"/>
    <property type="project" value="UniProtKB-KW"/>
</dbReference>
<proteinExistence type="inferred from homology"/>
<dbReference type="STRING" id="5722.A2DHK0"/>
<evidence type="ECO:0000256" key="8">
    <source>
        <dbReference type="ARBA" id="ARBA00047984"/>
    </source>
</evidence>
<evidence type="ECO:0000256" key="9">
    <source>
        <dbReference type="SAM" id="MobiDB-lite"/>
    </source>
</evidence>
<evidence type="ECO:0000256" key="4">
    <source>
        <dbReference type="ARBA" id="ARBA00022806"/>
    </source>
</evidence>
<dbReference type="PROSITE" id="PS51192">
    <property type="entry name" value="HELICASE_ATP_BIND_1"/>
    <property type="match status" value="1"/>
</dbReference>
<evidence type="ECO:0000256" key="5">
    <source>
        <dbReference type="ARBA" id="ARBA00022840"/>
    </source>
</evidence>
<keyword evidence="13" id="KW-1185">Reference proteome</keyword>
<dbReference type="Gene3D" id="3.40.50.300">
    <property type="entry name" value="P-loop containing nucleotide triphosphate hydrolases"/>
    <property type="match status" value="2"/>
</dbReference>
<dbReference type="OMA" id="SRCHVIN"/>
<dbReference type="EMBL" id="DS113201">
    <property type="protein sequence ID" value="EAY20048.1"/>
    <property type="molecule type" value="Genomic_DNA"/>
</dbReference>
<comment type="similarity">
    <text evidence="7">Belongs to the DEAD box helicase family. DDX56/DBP9 subfamily.</text>
</comment>
<keyword evidence="4 12" id="KW-0347">Helicase</keyword>
<dbReference type="VEuPathDB" id="TrichDB:TVAG_365560"/>
<evidence type="ECO:0000256" key="2">
    <source>
        <dbReference type="ARBA" id="ARBA00022741"/>
    </source>
</evidence>
<feature type="domain" description="Helicase ATP-binding" evidence="10">
    <location>
        <begin position="40"/>
        <end position="211"/>
    </location>
</feature>
<feature type="compositionally biased region" description="Basic residues" evidence="9">
    <location>
        <begin position="501"/>
        <end position="514"/>
    </location>
</feature>
<dbReference type="CDD" id="cd18787">
    <property type="entry name" value="SF2_C_DEAD"/>
    <property type="match status" value="1"/>
</dbReference>
<evidence type="ECO:0000259" key="10">
    <source>
        <dbReference type="PROSITE" id="PS51192"/>
    </source>
</evidence>
<dbReference type="GO" id="GO:0003723">
    <property type="term" value="F:RNA binding"/>
    <property type="evidence" value="ECO:0007669"/>
    <property type="project" value="UniProtKB-KW"/>
</dbReference>
<name>A2DHK0_TRIV3</name>
<dbReference type="GO" id="GO:0016787">
    <property type="term" value="F:hydrolase activity"/>
    <property type="evidence" value="ECO:0007669"/>
    <property type="project" value="UniProtKB-KW"/>
</dbReference>
<dbReference type="InterPro" id="IPR027417">
    <property type="entry name" value="P-loop_NTPase"/>
</dbReference>
<evidence type="ECO:0000259" key="11">
    <source>
        <dbReference type="PROSITE" id="PS51194"/>
    </source>
</evidence>
<evidence type="ECO:0000256" key="1">
    <source>
        <dbReference type="ARBA" id="ARBA00012552"/>
    </source>
</evidence>
<reference evidence="12" key="1">
    <citation type="submission" date="2006-10" db="EMBL/GenBank/DDBJ databases">
        <authorList>
            <person name="Amadeo P."/>
            <person name="Zhao Q."/>
            <person name="Wortman J."/>
            <person name="Fraser-Liggett C."/>
            <person name="Carlton J."/>
        </authorList>
    </citation>
    <scope>NUCLEOTIDE SEQUENCE</scope>
    <source>
        <strain evidence="12">G3</strain>
    </source>
</reference>
<dbReference type="FunCoup" id="A2DHK0">
    <property type="interactions" value="570"/>
</dbReference>
<feature type="region of interest" description="Disordered" evidence="9">
    <location>
        <begin position="501"/>
        <end position="522"/>
    </location>
</feature>
<feature type="domain" description="Helicase C-terminal" evidence="11">
    <location>
        <begin position="221"/>
        <end position="393"/>
    </location>
</feature>
<dbReference type="VEuPathDB" id="TrichDB:TVAGG3_0302490"/>
<accession>A2DHK0</accession>
<dbReference type="InterPro" id="IPR001650">
    <property type="entry name" value="Helicase_C-like"/>
</dbReference>
<evidence type="ECO:0000256" key="3">
    <source>
        <dbReference type="ARBA" id="ARBA00022801"/>
    </source>
</evidence>
<dbReference type="GO" id="GO:0003724">
    <property type="term" value="F:RNA helicase activity"/>
    <property type="evidence" value="ECO:0007669"/>
    <property type="project" value="UniProtKB-EC"/>
</dbReference>
<dbReference type="AlphaFoldDB" id="A2DHK0"/>
<dbReference type="SMR" id="A2DHK0"/>
<keyword evidence="5" id="KW-0067">ATP-binding</keyword>
<dbReference type="KEGG" id="tva:5465582"/>
<keyword evidence="2" id="KW-0547">Nucleotide-binding</keyword>
<protein>
    <recommendedName>
        <fullName evidence="1">RNA helicase</fullName>
        <ecNumber evidence="1">3.6.4.13</ecNumber>
    </recommendedName>
</protein>
<keyword evidence="6" id="KW-0694">RNA-binding</keyword>
<comment type="catalytic activity">
    <reaction evidence="8">
        <text>ATP + H2O = ADP + phosphate + H(+)</text>
        <dbReference type="Rhea" id="RHEA:13065"/>
        <dbReference type="ChEBI" id="CHEBI:15377"/>
        <dbReference type="ChEBI" id="CHEBI:15378"/>
        <dbReference type="ChEBI" id="CHEBI:30616"/>
        <dbReference type="ChEBI" id="CHEBI:43474"/>
        <dbReference type="ChEBI" id="CHEBI:456216"/>
        <dbReference type="EC" id="3.6.4.13"/>
    </reaction>
</comment>